<feature type="repeat" description="ANK" evidence="4">
    <location>
        <begin position="181"/>
        <end position="213"/>
    </location>
</feature>
<dbReference type="Pfam" id="PF12796">
    <property type="entry name" value="Ank_2"/>
    <property type="match status" value="1"/>
</dbReference>
<accession>A0A2B4RKA0</accession>
<comment type="similarity">
    <text evidence="1">Belongs to the ankyrin SOCS box (ASB) family.</text>
</comment>
<dbReference type="SUPFAM" id="SSF48403">
    <property type="entry name" value="Ankyrin repeat"/>
    <property type="match status" value="1"/>
</dbReference>
<organism evidence="5 6">
    <name type="scientific">Stylophora pistillata</name>
    <name type="common">Smooth cauliflower coral</name>
    <dbReference type="NCBI Taxonomy" id="50429"/>
    <lineage>
        <taxon>Eukaryota</taxon>
        <taxon>Metazoa</taxon>
        <taxon>Cnidaria</taxon>
        <taxon>Anthozoa</taxon>
        <taxon>Hexacorallia</taxon>
        <taxon>Scleractinia</taxon>
        <taxon>Astrocoeniina</taxon>
        <taxon>Pocilloporidae</taxon>
        <taxon>Stylophora</taxon>
    </lineage>
</organism>
<dbReference type="OrthoDB" id="71307at2759"/>
<dbReference type="STRING" id="50429.A0A2B4RKA0"/>
<dbReference type="PROSITE" id="PS50088">
    <property type="entry name" value="ANK_REPEAT"/>
    <property type="match status" value="3"/>
</dbReference>
<dbReference type="PANTHER" id="PTHR24136">
    <property type="entry name" value="SOWAH (DROSOPHILA) HOMOLOG"/>
    <property type="match status" value="1"/>
</dbReference>
<dbReference type="GO" id="GO:0016567">
    <property type="term" value="P:protein ubiquitination"/>
    <property type="evidence" value="ECO:0007669"/>
    <property type="project" value="TreeGrafter"/>
</dbReference>
<evidence type="ECO:0000256" key="2">
    <source>
        <dbReference type="ARBA" id="ARBA00022737"/>
    </source>
</evidence>
<feature type="repeat" description="ANK" evidence="4">
    <location>
        <begin position="214"/>
        <end position="246"/>
    </location>
</feature>
<evidence type="ECO:0000256" key="4">
    <source>
        <dbReference type="PROSITE-ProRule" id="PRU00023"/>
    </source>
</evidence>
<evidence type="ECO:0000256" key="1">
    <source>
        <dbReference type="ARBA" id="ARBA00005949"/>
    </source>
</evidence>
<evidence type="ECO:0000313" key="5">
    <source>
        <dbReference type="EMBL" id="PFX16787.1"/>
    </source>
</evidence>
<evidence type="ECO:0000313" key="6">
    <source>
        <dbReference type="Proteomes" id="UP000225706"/>
    </source>
</evidence>
<comment type="caution">
    <text evidence="5">The sequence shown here is derived from an EMBL/GenBank/DDBJ whole genome shotgun (WGS) entry which is preliminary data.</text>
</comment>
<sequence>MVSVLPQLTIVPVESGMNSVNSMFMPQRNSFRPKKKLTRLSNGLKAHGITNQYNLPPQLFATSKTDKKNFSSVPKIIIDTVEDENPWDRKHSPRLQALQSYTKPGLHCNARFLHPSYTVCAAVSANDPGALKNILLSGSVNIDQLTSSGASALHEAAYDGKFSCVSALIQCGADVNVIDSEGWTPLHAAVCGRSLQCAELLIGRGANAKAKTDDGLTPLGIALQQGDRDMIKLLTSLSNRTQTLNKPRRYSFKEAKALLSFSPSNV</sequence>
<dbReference type="Proteomes" id="UP000225706">
    <property type="component" value="Unassembled WGS sequence"/>
</dbReference>
<protein>
    <submittedName>
        <fullName evidence="5">Ankyrin-3</fullName>
    </submittedName>
</protein>
<reference evidence="6" key="1">
    <citation type="journal article" date="2017" name="bioRxiv">
        <title>Comparative analysis of the genomes of Stylophora pistillata and Acropora digitifera provides evidence for extensive differences between species of corals.</title>
        <authorList>
            <person name="Voolstra C.R."/>
            <person name="Li Y."/>
            <person name="Liew Y.J."/>
            <person name="Baumgarten S."/>
            <person name="Zoccola D."/>
            <person name="Flot J.-F."/>
            <person name="Tambutte S."/>
            <person name="Allemand D."/>
            <person name="Aranda M."/>
        </authorList>
    </citation>
    <scope>NUCLEOTIDE SEQUENCE [LARGE SCALE GENOMIC DNA]</scope>
</reference>
<dbReference type="SMART" id="SM00248">
    <property type="entry name" value="ANK"/>
    <property type="match status" value="3"/>
</dbReference>
<dbReference type="PANTHER" id="PTHR24136:SF15">
    <property type="entry name" value="ANK_REP_REGION DOMAIN-CONTAINING PROTEIN"/>
    <property type="match status" value="1"/>
</dbReference>
<gene>
    <name evidence="5" type="primary">ANK3</name>
    <name evidence="5" type="ORF">AWC38_SpisGene25793</name>
</gene>
<proteinExistence type="inferred from homology"/>
<dbReference type="Gene3D" id="1.25.40.20">
    <property type="entry name" value="Ankyrin repeat-containing domain"/>
    <property type="match status" value="1"/>
</dbReference>
<feature type="repeat" description="ANK" evidence="4">
    <location>
        <begin position="148"/>
        <end position="180"/>
    </location>
</feature>
<keyword evidence="3 4" id="KW-0040">ANK repeat</keyword>
<evidence type="ECO:0000256" key="3">
    <source>
        <dbReference type="ARBA" id="ARBA00023043"/>
    </source>
</evidence>
<dbReference type="PROSITE" id="PS50297">
    <property type="entry name" value="ANK_REP_REGION"/>
    <property type="match status" value="2"/>
</dbReference>
<name>A0A2B4RKA0_STYPI</name>
<dbReference type="EMBL" id="LSMT01000518">
    <property type="protein sequence ID" value="PFX16787.1"/>
    <property type="molecule type" value="Genomic_DNA"/>
</dbReference>
<dbReference type="InterPro" id="IPR051573">
    <property type="entry name" value="Ankyrin-SOCS_box_domain"/>
</dbReference>
<keyword evidence="6" id="KW-1185">Reference proteome</keyword>
<dbReference type="AlphaFoldDB" id="A0A2B4RKA0"/>
<dbReference type="InterPro" id="IPR036770">
    <property type="entry name" value="Ankyrin_rpt-contain_sf"/>
</dbReference>
<keyword evidence="2" id="KW-0677">Repeat</keyword>
<dbReference type="GO" id="GO:0045732">
    <property type="term" value="P:positive regulation of protein catabolic process"/>
    <property type="evidence" value="ECO:0007669"/>
    <property type="project" value="TreeGrafter"/>
</dbReference>
<dbReference type="InterPro" id="IPR002110">
    <property type="entry name" value="Ankyrin_rpt"/>
</dbReference>